<reference evidence="1 2" key="1">
    <citation type="journal article" date="2016" name="Nat. Commun.">
        <title>Thousands of microbial genomes shed light on interconnected biogeochemical processes in an aquifer system.</title>
        <authorList>
            <person name="Anantharaman K."/>
            <person name="Brown C.T."/>
            <person name="Hug L.A."/>
            <person name="Sharon I."/>
            <person name="Castelle C.J."/>
            <person name="Probst A.J."/>
            <person name="Thomas B.C."/>
            <person name="Singh A."/>
            <person name="Wilkins M.J."/>
            <person name="Karaoz U."/>
            <person name="Brodie E.L."/>
            <person name="Williams K.H."/>
            <person name="Hubbard S.S."/>
            <person name="Banfield J.F."/>
        </authorList>
    </citation>
    <scope>NUCLEOTIDE SEQUENCE [LARGE SCALE GENOMIC DNA]</scope>
</reference>
<organism evidence="1 2">
    <name type="scientific">Candidatus Roizmanbacteria bacterium RIFOXYD1_FULL_38_12</name>
    <dbReference type="NCBI Taxonomy" id="1802093"/>
    <lineage>
        <taxon>Bacteria</taxon>
        <taxon>Candidatus Roizmaniibacteriota</taxon>
    </lineage>
</organism>
<gene>
    <name evidence="1" type="ORF">A3K52_05555</name>
</gene>
<comment type="caution">
    <text evidence="1">The sequence shown here is derived from an EMBL/GenBank/DDBJ whole genome shotgun (WGS) entry which is preliminary data.</text>
</comment>
<accession>A0A1F7L221</accession>
<evidence type="ECO:0000313" key="2">
    <source>
        <dbReference type="Proteomes" id="UP000177050"/>
    </source>
</evidence>
<dbReference type="EMBL" id="MGBR01000001">
    <property type="protein sequence ID" value="OGK74202.1"/>
    <property type="molecule type" value="Genomic_DNA"/>
</dbReference>
<name>A0A1F7L221_9BACT</name>
<proteinExistence type="predicted"/>
<protein>
    <submittedName>
        <fullName evidence="1">Uncharacterized protein</fullName>
    </submittedName>
</protein>
<dbReference type="Proteomes" id="UP000177050">
    <property type="component" value="Unassembled WGS sequence"/>
</dbReference>
<sequence length="74" mass="8566">MVERNTRQRVKIQGANGITDEIYVPFTPEDRIHLDALFPYAMIMLNYAQQKIAVYPHGTDEETIIYEGKLGQPR</sequence>
<dbReference type="AlphaFoldDB" id="A0A1F7L221"/>
<evidence type="ECO:0000313" key="1">
    <source>
        <dbReference type="EMBL" id="OGK74202.1"/>
    </source>
</evidence>